<protein>
    <submittedName>
        <fullName evidence="1">Uncharacterized protein</fullName>
    </submittedName>
</protein>
<reference evidence="1" key="1">
    <citation type="journal article" date="2019" name="Environ. Microbiol.">
        <title>Fungal ecological strategies reflected in gene transcription - a case study of two litter decomposers.</title>
        <authorList>
            <person name="Barbi F."/>
            <person name="Kohler A."/>
            <person name="Barry K."/>
            <person name="Baskaran P."/>
            <person name="Daum C."/>
            <person name="Fauchery L."/>
            <person name="Ihrmark K."/>
            <person name="Kuo A."/>
            <person name="LaButti K."/>
            <person name="Lipzen A."/>
            <person name="Morin E."/>
            <person name="Grigoriev I.V."/>
            <person name="Henrissat B."/>
            <person name="Lindahl B."/>
            <person name="Martin F."/>
        </authorList>
    </citation>
    <scope>NUCLEOTIDE SEQUENCE</scope>
    <source>
        <strain evidence="1">JB14</strain>
    </source>
</reference>
<evidence type="ECO:0000313" key="2">
    <source>
        <dbReference type="Proteomes" id="UP000799118"/>
    </source>
</evidence>
<organism evidence="1 2">
    <name type="scientific">Gymnopus androsaceus JB14</name>
    <dbReference type="NCBI Taxonomy" id="1447944"/>
    <lineage>
        <taxon>Eukaryota</taxon>
        <taxon>Fungi</taxon>
        <taxon>Dikarya</taxon>
        <taxon>Basidiomycota</taxon>
        <taxon>Agaricomycotina</taxon>
        <taxon>Agaricomycetes</taxon>
        <taxon>Agaricomycetidae</taxon>
        <taxon>Agaricales</taxon>
        <taxon>Marasmiineae</taxon>
        <taxon>Omphalotaceae</taxon>
        <taxon>Gymnopus</taxon>
    </lineage>
</organism>
<evidence type="ECO:0000313" key="1">
    <source>
        <dbReference type="EMBL" id="KAE9386975.1"/>
    </source>
</evidence>
<keyword evidence="2" id="KW-1185">Reference proteome</keyword>
<dbReference type="AlphaFoldDB" id="A0A6A4GP22"/>
<dbReference type="EMBL" id="ML769833">
    <property type="protein sequence ID" value="KAE9386975.1"/>
    <property type="molecule type" value="Genomic_DNA"/>
</dbReference>
<proteinExistence type="predicted"/>
<dbReference type="Proteomes" id="UP000799118">
    <property type="component" value="Unassembled WGS sequence"/>
</dbReference>
<sequence>MGLLVDSEKMDGWLLVLGNKRIVILKQSDTNASLSAQLLESLVTILGLSTETATAVTDATAPLQFRPYYLKSIPFCASAFPMLPS</sequence>
<accession>A0A6A4GP22</accession>
<gene>
    <name evidence="1" type="ORF">BT96DRAFT_927843</name>
</gene>
<name>A0A6A4GP22_9AGAR</name>